<organism evidence="1 2">
    <name type="scientific">Nocardiopsis ansamitocini</name>
    <dbReference type="NCBI Taxonomy" id="1670832"/>
    <lineage>
        <taxon>Bacteria</taxon>
        <taxon>Bacillati</taxon>
        <taxon>Actinomycetota</taxon>
        <taxon>Actinomycetes</taxon>
        <taxon>Streptosporangiales</taxon>
        <taxon>Nocardiopsidaceae</taxon>
        <taxon>Nocardiopsis</taxon>
    </lineage>
</organism>
<accession>A0A9W6ULN6</accession>
<reference evidence="1" key="1">
    <citation type="submission" date="2023-02" db="EMBL/GenBank/DDBJ databases">
        <title>Nocardiopsis ansamitocini NBRC 112285.</title>
        <authorList>
            <person name="Ichikawa N."/>
            <person name="Sato H."/>
            <person name="Tonouchi N."/>
        </authorList>
    </citation>
    <scope>NUCLEOTIDE SEQUENCE</scope>
    <source>
        <strain evidence="1">NBRC 112285</strain>
    </source>
</reference>
<gene>
    <name evidence="1" type="ORF">Nans01_46060</name>
</gene>
<evidence type="ECO:0000313" key="1">
    <source>
        <dbReference type="EMBL" id="GLU50255.1"/>
    </source>
</evidence>
<name>A0A9W6ULN6_9ACTN</name>
<comment type="caution">
    <text evidence="1">The sequence shown here is derived from an EMBL/GenBank/DDBJ whole genome shotgun (WGS) entry which is preliminary data.</text>
</comment>
<proteinExistence type="predicted"/>
<evidence type="ECO:0000313" key="2">
    <source>
        <dbReference type="Proteomes" id="UP001165092"/>
    </source>
</evidence>
<dbReference type="Proteomes" id="UP001165092">
    <property type="component" value="Unassembled WGS sequence"/>
</dbReference>
<sequence>MRFHQDAVGPRFGIGETIEQTVAAWRSGYLKVSDLPTVRLTVRGGKIHSLDNRRLVAFQKPGVPMPFRMATPEEASNEERKFTAQNKGRSILVNYYDPLEWAP</sequence>
<protein>
    <submittedName>
        <fullName evidence="1">Uncharacterized protein</fullName>
    </submittedName>
</protein>
<keyword evidence="2" id="KW-1185">Reference proteome</keyword>
<dbReference type="AlphaFoldDB" id="A0A9W6ULN6"/>
<dbReference type="EMBL" id="BSQG01000012">
    <property type="protein sequence ID" value="GLU50255.1"/>
    <property type="molecule type" value="Genomic_DNA"/>
</dbReference>